<keyword evidence="3" id="KW-1185">Reference proteome</keyword>
<gene>
    <name evidence="2" type="ORF">DB313_05870</name>
</gene>
<name>A0A386PPZ7_9SPIR</name>
<organism evidence="2 3">
    <name type="scientific">Borrelia turcica IST7</name>
    <dbReference type="NCBI Taxonomy" id="1104446"/>
    <lineage>
        <taxon>Bacteria</taxon>
        <taxon>Pseudomonadati</taxon>
        <taxon>Spirochaetota</taxon>
        <taxon>Spirochaetia</taxon>
        <taxon>Spirochaetales</taxon>
        <taxon>Borreliaceae</taxon>
        <taxon>Borrelia</taxon>
    </lineage>
</organism>
<dbReference type="Proteomes" id="UP000275571">
    <property type="component" value="Plasmid lp35"/>
</dbReference>
<evidence type="ECO:0000313" key="3">
    <source>
        <dbReference type="Proteomes" id="UP000275571"/>
    </source>
</evidence>
<sequence>MRVLSNFIYIFVIFLFFLSCSTVLLDEPRKEDDPDLLALRNLMVYPELKISNFDMKIYEKLKNYHEHNFEILEREDEDPVYISESSYKENIDYIKELYFYNKKLYKVVLAYSSVQGSPFKSEMLKYLKKHNIKEKFPLRIRFPTYKTCIDGSNWIVLKKDFFDMIMQDKNALLVSNRIMENIVRRFSE</sequence>
<dbReference type="KEGG" id="btur:DB313_05870"/>
<keyword evidence="1" id="KW-0472">Membrane</keyword>
<protein>
    <recommendedName>
        <fullName evidence="4">Lipoprotein</fullName>
    </recommendedName>
</protein>
<reference evidence="2 3" key="1">
    <citation type="journal article" date="2018" name="Infect. Genet. Evol.">
        <title>Genome-wide analysis of Borrelia turcica and 'Candidatus Borrelia tachyglossi' shows relapsing fever-like genomes with unique genomic links to Lyme disease Borrelia.</title>
        <authorList>
            <person name="Gofton A.W."/>
            <person name="Margos G."/>
            <person name="Fingerle V."/>
            <person name="Hepner S."/>
            <person name="Loh S.M."/>
            <person name="Ryan U."/>
            <person name="Irwin P."/>
            <person name="Oskam C.L."/>
        </authorList>
    </citation>
    <scope>NUCLEOTIDE SEQUENCE [LARGE SCALE GENOMIC DNA]</scope>
    <source>
        <strain evidence="2 3">IST7</strain>
        <plasmid evidence="2">lp35</plasmid>
    </source>
</reference>
<dbReference type="RefSeq" id="WP_120104946.1">
    <property type="nucleotide sequence ID" value="NZ_CP028889.1"/>
</dbReference>
<dbReference type="OrthoDB" id="350654at2"/>
<feature type="transmembrane region" description="Helical" evidence="1">
    <location>
        <begin position="6"/>
        <end position="25"/>
    </location>
</feature>
<proteinExistence type="predicted"/>
<geneLocation type="plasmid" evidence="2 3">
    <name>lp35</name>
</geneLocation>
<evidence type="ECO:0008006" key="4">
    <source>
        <dbReference type="Google" id="ProtNLM"/>
    </source>
</evidence>
<keyword evidence="2" id="KW-0614">Plasmid</keyword>
<dbReference type="EMBL" id="CP028889">
    <property type="protein sequence ID" value="AYE37025.1"/>
    <property type="molecule type" value="Genomic_DNA"/>
</dbReference>
<keyword evidence="1" id="KW-1133">Transmembrane helix</keyword>
<accession>A0A386PPZ7</accession>
<evidence type="ECO:0000313" key="2">
    <source>
        <dbReference type="EMBL" id="AYE37025.1"/>
    </source>
</evidence>
<dbReference type="AlphaFoldDB" id="A0A386PPZ7"/>
<keyword evidence="1" id="KW-0812">Transmembrane</keyword>
<dbReference type="PROSITE" id="PS51257">
    <property type="entry name" value="PROKAR_LIPOPROTEIN"/>
    <property type="match status" value="1"/>
</dbReference>
<evidence type="ECO:0000256" key="1">
    <source>
        <dbReference type="SAM" id="Phobius"/>
    </source>
</evidence>